<feature type="region of interest" description="Disordered" evidence="1">
    <location>
        <begin position="329"/>
        <end position="396"/>
    </location>
</feature>
<evidence type="ECO:0000313" key="3">
    <source>
        <dbReference type="Proteomes" id="UP001465976"/>
    </source>
</evidence>
<organism evidence="2 3">
    <name type="scientific">Marasmius crinis-equi</name>
    <dbReference type="NCBI Taxonomy" id="585013"/>
    <lineage>
        <taxon>Eukaryota</taxon>
        <taxon>Fungi</taxon>
        <taxon>Dikarya</taxon>
        <taxon>Basidiomycota</taxon>
        <taxon>Agaricomycotina</taxon>
        <taxon>Agaricomycetes</taxon>
        <taxon>Agaricomycetidae</taxon>
        <taxon>Agaricales</taxon>
        <taxon>Marasmiineae</taxon>
        <taxon>Marasmiaceae</taxon>
        <taxon>Marasmius</taxon>
    </lineage>
</organism>
<gene>
    <name evidence="2" type="ORF">V5O48_006908</name>
</gene>
<reference evidence="2 3" key="1">
    <citation type="submission" date="2024-02" db="EMBL/GenBank/DDBJ databases">
        <title>A draft genome for the cacao thread blight pathogen Marasmius crinis-equi.</title>
        <authorList>
            <person name="Cohen S.P."/>
            <person name="Baruah I.K."/>
            <person name="Amoako-Attah I."/>
            <person name="Bukari Y."/>
            <person name="Meinhardt L.W."/>
            <person name="Bailey B.A."/>
        </authorList>
    </citation>
    <scope>NUCLEOTIDE SEQUENCE [LARGE SCALE GENOMIC DNA]</scope>
    <source>
        <strain evidence="2 3">GH-76</strain>
    </source>
</reference>
<accession>A0ABR3FI65</accession>
<sequence length="563" mass="61356">MSTATTLSNPPPIKSRKRRFSKQQLLKHLEILNTIPMAMPPYALPVSPPCSREPSPALPLKRKSDPPLDSDRQKRPRTSSFSDRQPSSQRHHQSEQPSALARGSHQQPSAYPSRSEPAEDGEVPEDQLVTPASSSSVPAPATHSSDSISSAVPIRRPKRGFPSNRWFEGLHDTYHAAGRKLKYSGDARFWSTYPSTHKEYRPLPDPPPPNSSYHKYGGLIARLELLDALVCFTYSLWCRDYVRRACNPQTWSTIEAFLVWCKSKWHSEEGTNDAEKAFRGLIWMIEAFIHARKVAYSSRSYLESEVDKSIESAKCQVAVAIAEAERSTNAGSNPALLGGKPQSTPPMLPSPASIAPTNSANSTPTNREGTPLPGTRSTSASAPPAPPPQSVGPAIPTRLLPSAYHIPNVPPHVTAAANKVSVGITPQLIGAIKDQTAGINAAASSMNHAQQSLTLPIMARFFPRTFGRMIHSTLSATDEHEPDIEDEEGELFWPGQCINGEGLGWLCLMGQAMIREFGKAYGYKGIKGVVPKPEQPESHHSGQSHSQRAVPHGSTPASISGQR</sequence>
<feature type="compositionally biased region" description="Polar residues" evidence="1">
    <location>
        <begin position="355"/>
        <end position="368"/>
    </location>
</feature>
<evidence type="ECO:0000313" key="2">
    <source>
        <dbReference type="EMBL" id="KAL0575063.1"/>
    </source>
</evidence>
<evidence type="ECO:0000256" key="1">
    <source>
        <dbReference type="SAM" id="MobiDB-lite"/>
    </source>
</evidence>
<feature type="region of interest" description="Disordered" evidence="1">
    <location>
        <begin position="1"/>
        <end position="21"/>
    </location>
</feature>
<protein>
    <submittedName>
        <fullName evidence="2">Uncharacterized protein</fullName>
    </submittedName>
</protein>
<name>A0ABR3FI65_9AGAR</name>
<feature type="region of interest" description="Disordered" evidence="1">
    <location>
        <begin position="39"/>
        <end position="156"/>
    </location>
</feature>
<feature type="compositionally biased region" description="Basic and acidic residues" evidence="1">
    <location>
        <begin position="62"/>
        <end position="73"/>
    </location>
</feature>
<dbReference type="EMBL" id="JBAHYK010000340">
    <property type="protein sequence ID" value="KAL0575063.1"/>
    <property type="molecule type" value="Genomic_DNA"/>
</dbReference>
<feature type="compositionally biased region" description="Low complexity" evidence="1">
    <location>
        <begin position="129"/>
        <end position="145"/>
    </location>
</feature>
<feature type="compositionally biased region" description="Pro residues" evidence="1">
    <location>
        <begin position="39"/>
        <end position="48"/>
    </location>
</feature>
<comment type="caution">
    <text evidence="2">The sequence shown here is derived from an EMBL/GenBank/DDBJ whole genome shotgun (WGS) entry which is preliminary data.</text>
</comment>
<keyword evidence="3" id="KW-1185">Reference proteome</keyword>
<feature type="region of interest" description="Disordered" evidence="1">
    <location>
        <begin position="530"/>
        <end position="563"/>
    </location>
</feature>
<proteinExistence type="predicted"/>
<dbReference type="Proteomes" id="UP001465976">
    <property type="component" value="Unassembled WGS sequence"/>
</dbReference>
<feature type="compositionally biased region" description="Polar residues" evidence="1">
    <location>
        <begin position="78"/>
        <end position="88"/>
    </location>
</feature>